<evidence type="ECO:0000256" key="7">
    <source>
        <dbReference type="RuleBase" id="RU363069"/>
    </source>
</evidence>
<feature type="domain" description="Calcineurin-like phosphoesterase" evidence="8">
    <location>
        <begin position="1"/>
        <end position="192"/>
    </location>
</feature>
<keyword evidence="7" id="KW-0235">DNA replication</keyword>
<evidence type="ECO:0000256" key="2">
    <source>
        <dbReference type="ARBA" id="ARBA00011322"/>
    </source>
</evidence>
<keyword evidence="7" id="KW-0255">Endonuclease</keyword>
<dbReference type="InterPro" id="IPR026843">
    <property type="entry name" value="SbcD_C"/>
</dbReference>
<dbReference type="PANTHER" id="PTHR30337:SF0">
    <property type="entry name" value="NUCLEASE SBCCD SUBUNIT D"/>
    <property type="match status" value="1"/>
</dbReference>
<evidence type="ECO:0000256" key="1">
    <source>
        <dbReference type="ARBA" id="ARBA00010555"/>
    </source>
</evidence>
<reference evidence="10 11" key="1">
    <citation type="submission" date="2016-11" db="EMBL/GenBank/DDBJ databases">
        <authorList>
            <person name="Jaros S."/>
            <person name="Januszkiewicz K."/>
            <person name="Wedrychowicz H."/>
        </authorList>
    </citation>
    <scope>NUCLEOTIDE SEQUENCE [LARGE SCALE GENOMIC DNA]</scope>
    <source>
        <strain evidence="10 11">DSM 21758</strain>
    </source>
</reference>
<dbReference type="GO" id="GO:0008408">
    <property type="term" value="F:3'-5' exonuclease activity"/>
    <property type="evidence" value="ECO:0007669"/>
    <property type="project" value="InterPro"/>
</dbReference>
<dbReference type="Pfam" id="PF12320">
    <property type="entry name" value="SbcD_C"/>
    <property type="match status" value="1"/>
</dbReference>
<dbReference type="AlphaFoldDB" id="A0A1M6SSW1"/>
<dbReference type="STRING" id="1121302.SAMN02745163_03868"/>
<evidence type="ECO:0000256" key="4">
    <source>
        <dbReference type="ARBA" id="ARBA00022722"/>
    </source>
</evidence>
<dbReference type="NCBIfam" id="TIGR00619">
    <property type="entry name" value="sbcd"/>
    <property type="match status" value="1"/>
</dbReference>
<evidence type="ECO:0000259" key="8">
    <source>
        <dbReference type="Pfam" id="PF00149"/>
    </source>
</evidence>
<evidence type="ECO:0000313" key="10">
    <source>
        <dbReference type="EMBL" id="SHK47822.1"/>
    </source>
</evidence>
<keyword evidence="4 7" id="KW-0540">Nuclease</keyword>
<dbReference type="GO" id="GO:0006310">
    <property type="term" value="P:DNA recombination"/>
    <property type="evidence" value="ECO:0007669"/>
    <property type="project" value="UniProtKB-KW"/>
</dbReference>
<gene>
    <name evidence="7" type="primary">sbcD</name>
    <name evidence="10" type="ORF">SAMN02745163_03868</name>
</gene>
<dbReference type="Pfam" id="PF00149">
    <property type="entry name" value="Metallophos"/>
    <property type="match status" value="1"/>
</dbReference>
<accession>A0A1M6SSW1</accession>
<evidence type="ECO:0000256" key="5">
    <source>
        <dbReference type="ARBA" id="ARBA00022801"/>
    </source>
</evidence>
<organism evidence="10 11">
    <name type="scientific">Clostridium cavendishii DSM 21758</name>
    <dbReference type="NCBI Taxonomy" id="1121302"/>
    <lineage>
        <taxon>Bacteria</taxon>
        <taxon>Bacillati</taxon>
        <taxon>Bacillota</taxon>
        <taxon>Clostridia</taxon>
        <taxon>Eubacteriales</taxon>
        <taxon>Clostridiaceae</taxon>
        <taxon>Clostridium</taxon>
    </lineage>
</organism>
<feature type="domain" description="Nuclease SbcCD subunit D C-terminal" evidence="9">
    <location>
        <begin position="291"/>
        <end position="381"/>
    </location>
</feature>
<evidence type="ECO:0000256" key="3">
    <source>
        <dbReference type="ARBA" id="ARBA00013365"/>
    </source>
</evidence>
<comment type="similarity">
    <text evidence="1 7">Belongs to the SbcD family.</text>
</comment>
<keyword evidence="7" id="KW-0233">DNA recombination</keyword>
<dbReference type="GO" id="GO:0004519">
    <property type="term" value="F:endonuclease activity"/>
    <property type="evidence" value="ECO:0007669"/>
    <property type="project" value="UniProtKB-KW"/>
</dbReference>
<dbReference type="InterPro" id="IPR004843">
    <property type="entry name" value="Calcineurin-like_PHP"/>
</dbReference>
<dbReference type="CDD" id="cd00840">
    <property type="entry name" value="MPP_Mre11_N"/>
    <property type="match status" value="1"/>
</dbReference>
<dbReference type="Proteomes" id="UP000184310">
    <property type="component" value="Unassembled WGS sequence"/>
</dbReference>
<dbReference type="SUPFAM" id="SSF56300">
    <property type="entry name" value="Metallo-dependent phosphatases"/>
    <property type="match status" value="1"/>
</dbReference>
<evidence type="ECO:0000313" key="11">
    <source>
        <dbReference type="Proteomes" id="UP000184310"/>
    </source>
</evidence>
<dbReference type="PANTHER" id="PTHR30337">
    <property type="entry name" value="COMPONENT OF ATP-DEPENDENT DSDNA EXONUCLEASE"/>
    <property type="match status" value="1"/>
</dbReference>
<dbReference type="Gene3D" id="3.60.21.10">
    <property type="match status" value="1"/>
</dbReference>
<dbReference type="GO" id="GO:0006260">
    <property type="term" value="P:DNA replication"/>
    <property type="evidence" value="ECO:0007669"/>
    <property type="project" value="UniProtKB-KW"/>
</dbReference>
<protein>
    <recommendedName>
        <fullName evidence="3 7">Nuclease SbcCD subunit D</fullName>
    </recommendedName>
</protein>
<dbReference type="InterPro" id="IPR029052">
    <property type="entry name" value="Metallo-depent_PP-like"/>
</dbReference>
<dbReference type="InterPro" id="IPR004593">
    <property type="entry name" value="SbcD"/>
</dbReference>
<name>A0A1M6SSW1_9CLOT</name>
<comment type="function">
    <text evidence="7">SbcCD cleaves DNA hairpin structures. These structures can inhibit DNA replication and are intermediates in certain DNA recombination reactions. The complex acts as a 3'-&gt;5' double strand exonuclease that can open hairpins. It also has a 5' single-strand endonuclease activity.</text>
</comment>
<dbReference type="InterPro" id="IPR050535">
    <property type="entry name" value="DNA_Repair-Maintenance_Comp"/>
</dbReference>
<keyword evidence="6 7" id="KW-0269">Exonuclease</keyword>
<dbReference type="InterPro" id="IPR041796">
    <property type="entry name" value="Mre11_N"/>
</dbReference>
<dbReference type="OrthoDB" id="9773856at2"/>
<sequence>MKIIHTGDWHIGKIVNEISMLEDQRYILNKLIKLIEEEKPDALIITGDLYDRSVPPAVAVELLDEYIDKILIGLKTPILAIAGNHDSPERLSFASNILRDQGFYMEGIFKKEINKVVLKDNYGEVNFYLVPYVDPAVVRFMYEDNSIRTHDDAMKAIIGRIEEKMDKDSRNILITHGYITFMSDESNSQALNEVAIDCDNNLIRAGLNISDSERPLSIGGTDLISGKHFENFNYVALGHLHGAQKVGSDKIRYSGSLLKYSFSEERQKKSVTIVEIDQNGEVDVRLADLKPLRDMRVIAGTIDELTNKTYYEKSNKEDYVFANITDNGEVLEPMVKLRAIYPNIMGLRKVEQTDFEIGSNSLRDRHENRSKTELFKEFYENIVLKKLTEEKKMIIEKVEEAINREETK</sequence>
<dbReference type="EMBL" id="FQZB01000018">
    <property type="protein sequence ID" value="SHK47822.1"/>
    <property type="molecule type" value="Genomic_DNA"/>
</dbReference>
<proteinExistence type="inferred from homology"/>
<keyword evidence="11" id="KW-1185">Reference proteome</keyword>
<keyword evidence="5 7" id="KW-0378">Hydrolase</keyword>
<evidence type="ECO:0000256" key="6">
    <source>
        <dbReference type="ARBA" id="ARBA00022839"/>
    </source>
</evidence>
<comment type="subunit">
    <text evidence="2 7">Heterodimer of SbcC and SbcD.</text>
</comment>
<dbReference type="RefSeq" id="WP_072991974.1">
    <property type="nucleotide sequence ID" value="NZ_FQZB01000018.1"/>
</dbReference>
<evidence type="ECO:0000259" key="9">
    <source>
        <dbReference type="Pfam" id="PF12320"/>
    </source>
</evidence>